<feature type="compositionally biased region" description="Basic and acidic residues" evidence="3">
    <location>
        <begin position="2428"/>
        <end position="2439"/>
    </location>
</feature>
<sequence length="3761" mass="422385">MTGHRSFLFDFVEKFEGYVKMADSRPKRIEGYGSITDGKYIIKQVRYVRGLAYNMFSSSQFCDNGYWCKQFMYGATVNTEDEDPVLVARRTGNLYTTVFRCIPQSHPQFEDLSQPDNKICLLAKATKADSWLWHQRLCHQNFKDMNKLVSRGLVSGLPETRFSKNTLCPACALGKMKRSSHPPKLETNCRSPLDMIHMDLCGPMRIESLARKKYMLVLVDEFSRFTWLEFLRAKSDAADRIIAFIKRIQVSLNLKVKKLRSDNGTEFRNSKLQSFLEHVGISHNFSAVRTPQQNGVVERKNRTLVEAARSMMAHFGVPKSFWAEAVATACYTQNRTLIVKRTGKTAYEMIEKRKPDIKHLRVFGCKCYILNDRDDLGKFDPKADESIFIGYSPHSKAYRVYNKRSQTILESTNVDFSETETLSDASSSNPNAILSDLPNAPPRTDFRPNTFDSDFIDPSDYDLPILTGLIIVPAAPGNSTTSVSSDAFVTESTSEATTSAQNTTTEPVVSPPQNSSNEQPSGASQEPVVAQNSTPVRAPVTEAAPQPSPSNSQRSYAQVVREPRLEVVLNIEPLGRTAGGPSGGIQSRNFVVQDENDTTNNQESYVTLPHSRKWSRSHPPSQIIGSPSQNVQTRSSKKSDNLGLFACFLSEFEPSEINQALSDPDWVRAMQDELAEFERNKVWRLVKRPWGKSIIGLKWIFRNKKDENNLVIRNKARLVAKGFRQQEGIDYDETEMALPINGAADRALIAAEDLKPITQNNEYVDLNSFPAQEPVILEILKVHPLAYALEATAEVPMIYLQQIWNTSRIIHHAGGRTLVGRVDQTEMSVTLADFRRILHLPADSADAPFEPIVDIPILFSEILAIGVMANPGQKLNGISQVTNNMLPPLWATMFNILNRCLSAKVKGLDKASTHLWHVIHSVIYGRRIDNAAQLWIDITRDVDPNDQRSKHSSIPWMRFFALMIRDHMSRHPEVNPRSRHPLFKSKQISRSKIRELKPGQEEMPIPRHVLATADREAVCVGLYRASIGLGDTSTDSSGPRSPAQDVQTVRQSARALGAEPRGTTGGASGSGVVRVDVRGSPGRVVGTSAVPHVPHVGPSALYQRVRQTRGRRTRRELIDEHSDEYYVRARTKRYTGAQRYSPPSPDHSEEREPSPAPSPAGQGGDVEASPQEQSHVPSPPQTDAAPGPQGDPEGEPSRDDSSDASGRDEGHDESSSEHTPSNREVVDVEATESEQVDFGDGSSEEVDNLKSGKAQRDEDEVTSSFNGDYSMDILKQDEVDSDGRTDGRDGEEEEVGSAVERQGDEDLEGVSEGLRKETVDEEVHLDEEWLRIEKQGGEEEPTRLDTLGLPSTPSHSPTEATHIQTGHLVTSGQDAGSQPAHLHALATHSTISQQMVVSSSHGDLAQLPPATRLESAGVDIREELPHLSTSFRAPIVLDPLTETFHVVHLDRTLLGASSARSSGLAGTGRVGVSDDALRGSTGSPDIVNPTPAMTSGRESTSVGLFSSTGAQVAPGVVLRGLGPTDSGDILKVVQDRFAELDRAEASCNAKLEAFESALNEQRGEIETLKSRDAEWEVELQELRRQAKGKSTELQMQQSVAPPRTEPVLRLQPPRPSPQEAIPGYVHEDEFNMTVSALTTQNDKLSAKLKRAEELLAARDAQLREREAQLEAANRRIRELEAACRPQAQSSKRGHDDTDPGAGPHEGEMQGAKRLRIGLAQSSGSAPATTASASQPARSSAPSESAAADTSFIDSDTEAIPDMGGWHYEPIPAGEVVEFPHLTETAGIEVVPPEAAPTDPTDFQIPEKARKILRSLAQSLRIYKKGDDILQNTDYTSFLSAFEFPTPDAPRTIHSIDPESSTLVVIQLNWNHSVIFRPFLEESFSRIFQQENLHVWSRKVYFGISHIKNKRRRTAYVHQRMCNWATHGRQRIRRRFIKVTAMRPYRHGHQLFLEYDVRMYGTGVPRGVLQDWTFTEADLDRVHLEDLLTLVWVKFYHRTIERLKFLLTYFSKLLCELSTAQEQIQWLNEQNLQMNGELSRLRASNPQTSHIPVSIHQQRPFFPQNPPPVSQPPFVQPQMSQSFIPPQVSQVNLPPPPQISQVSLPPPPPVNNSRPIFPPLPSGPYPGATTFTYNQPQTGPRPFIPIPEPISHVPTAATPITHIPNLSNVSGTSSNPPPNDIVDIRLKMLEEQNKAMLALLTKLPGAAVPIEVEPKTGFQASPYIDEIALVDIPKKYNIPAFTPKYSGISDPVEHIAQYKQLVWTVPIPTQFQEICMCKGFGSTLTGAALQWLINLKPKSIASWSELVNQFTRQFASSRKMEKQTSDLYYVVQKTGETIREYFNRFNAEMIEVKNCDVRTAIEAYKRGLDTSSELYTDLTKYPPENFDDVRARTLAHMRIEDDALFRRKHSNDKKNLGAQKHDFKPKRVNKIDNSRRDQNKRSNQGKGKVRYPDLSIYHFAGTTKDLVDSLRNLEVNVRWPKKPENPSKDRDQTKWCDFHSDHGHNTDDCISLKKEIAYLKSNGHLKNLLGDDSKRPTSPIPTKVVNCITGGSEVCGLTYSAAKRHAREGPEGYPIPNESRTAEDKELDATKISFDIEDMSDTHQKHHDALVIQLTIGNCLTKRVLIDGGSSANVIFAETLKIMGIDRTNIVRRTTTLIGFNGDATSTLGEIILPVFAKGINKQTKFNVIDCPSAYNAILGRPWIHDMKAVPSTYHQKIKFPSPWGVQEIEHSDCFAWSHEDMVGIDPNIISHKLNVDPTFKPVKQKRRKFAPERNKVINEEVDNLLKTGKIREVKYPDWLANVVVVQKKNGKWRVCIDFTDLNKACPKDPFPLPHIDAMVDATAGHELLTFMDAYSGYNQILMHKDDQEKTAFMTDKGIYCYKVMPFGLKNAGSTYQRLVNRMFKDHLGRTMEVYIDDMLVKSERSQDHIQHLKQSFDILREYKMKLNPTKCSFGVRAGKFLGYMVTRRGIEASPEQIKAILEIQSPRNIKEVQKLTGRVAALNRFISRSSDKCHLFYNVLRKNKGFDWTEAHEEALQSLKKYMSNPPLLTKPIEGESLQLYLAVSNNAVSAVLVREGDQHQQPIYYISKSFLDAETRYTSMEKLLLGLVTAAKKLRHYFESHHIIVVTNYPLKIVLRKPELTGRLAKWSIYLSSFDLTYQPRTAIKSQALADFVAEFSPGIEEPSYDEISNVIIQDNEPWTMHVDGASNARGLGLGIVLKSSHGGNMVYSIRCEFKTTNNEAEYEALIAGLDMAYNLGARWLHVRSDSLLVVNQINGEFQAKDSKMISYLKIAKDKIARFDKFSIEQIPRDLNMQADALANLGSAFNEPALESVPIIHLMSPTIEEAHLIEENHDWSNDIWNYLKNDQLPEDKLEARKIRFKSSRYTIFDDQLYRRSTTGLILRCVVNKQQIDRILQEMHDGECGNHSGGRNLANRISRQGYYWPTLREDSIRYVQRCDACQRHSGTSHLPSEPLHSVLIPWPFMRWGMDIVGKLPPAPGQKVFLLVLTDYFSKWIEAAAFSQVRDKEVISFIQTNIIYRFGVPSEITCDNGSQFISERTRKFCDERGIKLITSTPRYPQSNGLAESSNKTIINSIRKRLKAAKGRWVEELPSVLWANRTTPRTATGQTPFSLVYGCEAVLPIESQVPVARHRTIEQNSIDLCYDIDALEELREKAFQKMASQKAMVERYFNKKVKVKVFQLGDHVLRRVFPNTQESNAGKLSIKWEGPYIITKIVGKGAYKISTIEGNEIPRSWNATHLK</sequence>
<dbReference type="InterPro" id="IPR002156">
    <property type="entry name" value="RNaseH_domain"/>
</dbReference>
<feature type="region of interest" description="Disordered" evidence="3">
    <location>
        <begin position="1473"/>
        <end position="1501"/>
    </location>
</feature>
<evidence type="ECO:0000256" key="2">
    <source>
        <dbReference type="SAM" id="Coils"/>
    </source>
</evidence>
<feature type="region of interest" description="Disordered" evidence="3">
    <location>
        <begin position="1586"/>
        <end position="1615"/>
    </location>
</feature>
<feature type="region of interest" description="Disordered" evidence="3">
    <location>
        <begin position="2405"/>
        <end position="2447"/>
    </location>
</feature>
<reference evidence="7" key="1">
    <citation type="submission" date="2023-03" db="EMBL/GenBank/DDBJ databases">
        <title>Chromosome-scale reference genome and RAD-based genetic map of yellow starthistle (Centaurea solstitialis) reveal putative structural variation and QTLs associated with invader traits.</title>
        <authorList>
            <person name="Reatini B."/>
            <person name="Cang F.A."/>
            <person name="Jiang Q."/>
            <person name="Mckibben M.T.W."/>
            <person name="Barker M.S."/>
            <person name="Rieseberg L.H."/>
            <person name="Dlugosch K.M."/>
        </authorList>
    </citation>
    <scope>NUCLEOTIDE SEQUENCE</scope>
    <source>
        <strain evidence="7">CAN-66</strain>
        <tissue evidence="7">Leaf</tissue>
    </source>
</reference>
<feature type="region of interest" description="Disordered" evidence="3">
    <location>
        <begin position="419"/>
        <end position="451"/>
    </location>
</feature>
<dbReference type="FunFam" id="3.30.420.10:FF:000032">
    <property type="entry name" value="Retrovirus-related Pol polyprotein from transposon 297-like Protein"/>
    <property type="match status" value="1"/>
</dbReference>
<dbReference type="PANTHER" id="PTHR48475">
    <property type="entry name" value="RIBONUCLEASE H"/>
    <property type="match status" value="1"/>
</dbReference>
<feature type="compositionally biased region" description="Acidic residues" evidence="3">
    <location>
        <begin position="1227"/>
        <end position="1246"/>
    </location>
</feature>
<evidence type="ECO:0008006" key="9">
    <source>
        <dbReference type="Google" id="ProtNLM"/>
    </source>
</evidence>
<dbReference type="Pfam" id="PF03732">
    <property type="entry name" value="Retrotrans_gag"/>
    <property type="match status" value="1"/>
</dbReference>
<feature type="domain" description="Reverse transcriptase" evidence="4">
    <location>
        <begin position="2786"/>
        <end position="2965"/>
    </location>
</feature>
<comment type="caution">
    <text evidence="7">The sequence shown here is derived from an EMBL/GenBank/DDBJ whole genome shotgun (WGS) entry which is preliminary data.</text>
</comment>
<dbReference type="CDD" id="cd09274">
    <property type="entry name" value="RNase_HI_RT_Ty3"/>
    <property type="match status" value="1"/>
</dbReference>
<feature type="region of interest" description="Disordered" evidence="3">
    <location>
        <begin position="1682"/>
        <end position="1707"/>
    </location>
</feature>
<dbReference type="Pfam" id="PF07727">
    <property type="entry name" value="RVT_2"/>
    <property type="match status" value="1"/>
</dbReference>
<evidence type="ECO:0000256" key="1">
    <source>
        <dbReference type="ARBA" id="ARBA00023172"/>
    </source>
</evidence>
<feature type="region of interest" description="Disordered" evidence="3">
    <location>
        <begin position="539"/>
        <end position="558"/>
    </location>
</feature>
<feature type="compositionally biased region" description="Polar residues" evidence="3">
    <location>
        <begin position="618"/>
        <end position="634"/>
    </location>
</feature>
<dbReference type="Gene3D" id="3.10.10.10">
    <property type="entry name" value="HIV Type 1 Reverse Transcriptase, subunit A, domain 1"/>
    <property type="match status" value="1"/>
</dbReference>
<dbReference type="InterPro" id="IPR012337">
    <property type="entry name" value="RNaseH-like_sf"/>
</dbReference>
<dbReference type="InterPro" id="IPR041577">
    <property type="entry name" value="RT_RNaseH_2"/>
</dbReference>
<gene>
    <name evidence="7" type="ORF">OSB04_027313</name>
</gene>
<dbReference type="Pfam" id="PF17919">
    <property type="entry name" value="RT_RNaseH_2"/>
    <property type="match status" value="1"/>
</dbReference>
<dbReference type="Gene3D" id="1.10.340.70">
    <property type="match status" value="1"/>
</dbReference>
<dbReference type="InterPro" id="IPR000477">
    <property type="entry name" value="RT_dom"/>
</dbReference>
<organism evidence="7 8">
    <name type="scientific">Centaurea solstitialis</name>
    <name type="common">yellow star-thistle</name>
    <dbReference type="NCBI Taxonomy" id="347529"/>
    <lineage>
        <taxon>Eukaryota</taxon>
        <taxon>Viridiplantae</taxon>
        <taxon>Streptophyta</taxon>
        <taxon>Embryophyta</taxon>
        <taxon>Tracheophyta</taxon>
        <taxon>Spermatophyta</taxon>
        <taxon>Magnoliopsida</taxon>
        <taxon>eudicotyledons</taxon>
        <taxon>Gunneridae</taxon>
        <taxon>Pentapetalae</taxon>
        <taxon>asterids</taxon>
        <taxon>campanulids</taxon>
        <taxon>Asterales</taxon>
        <taxon>Asteraceae</taxon>
        <taxon>Carduoideae</taxon>
        <taxon>Cardueae</taxon>
        <taxon>Centaureinae</taxon>
        <taxon>Centaurea</taxon>
    </lineage>
</organism>
<accession>A0AA38SX46</accession>
<dbReference type="PROSITE" id="PS50878">
    <property type="entry name" value="RT_POL"/>
    <property type="match status" value="1"/>
</dbReference>
<feature type="compositionally biased region" description="Basic and acidic residues" evidence="3">
    <location>
        <begin position="1274"/>
        <end position="1288"/>
    </location>
</feature>
<dbReference type="Proteomes" id="UP001172457">
    <property type="component" value="Chromosome 7"/>
</dbReference>
<dbReference type="PROSITE" id="PS50994">
    <property type="entry name" value="INTEGRASE"/>
    <property type="match status" value="2"/>
</dbReference>
<proteinExistence type="predicted"/>
<dbReference type="InterPro" id="IPR001584">
    <property type="entry name" value="Integrase_cat-core"/>
</dbReference>
<feature type="compositionally biased region" description="Polar residues" evidence="3">
    <location>
        <begin position="1349"/>
        <end position="1362"/>
    </location>
</feature>
<dbReference type="InterPro" id="IPR057670">
    <property type="entry name" value="SH3_retrovirus"/>
</dbReference>
<feature type="region of interest" description="Disordered" evidence="3">
    <location>
        <begin position="1720"/>
        <end position="1758"/>
    </location>
</feature>
<dbReference type="Pfam" id="PF00665">
    <property type="entry name" value="rve"/>
    <property type="match status" value="2"/>
</dbReference>
<feature type="compositionally biased region" description="Basic and acidic residues" evidence="3">
    <location>
        <begin position="2411"/>
        <end position="2421"/>
    </location>
</feature>
<dbReference type="SUPFAM" id="SSF53098">
    <property type="entry name" value="Ribonuclease H-like"/>
    <property type="match status" value="3"/>
</dbReference>
<feature type="coiled-coil region" evidence="2">
    <location>
        <begin position="1551"/>
        <end position="1585"/>
    </location>
</feature>
<dbReference type="InterPro" id="IPR025724">
    <property type="entry name" value="GAG-pre-integrase_dom"/>
</dbReference>
<feature type="compositionally biased region" description="Low complexity" evidence="3">
    <location>
        <begin position="1720"/>
        <end position="1750"/>
    </location>
</feature>
<name>A0AA38SX46_9ASTR</name>
<dbReference type="CDD" id="cd00303">
    <property type="entry name" value="retropepsin_like"/>
    <property type="match status" value="1"/>
</dbReference>
<feature type="compositionally biased region" description="Polar residues" evidence="3">
    <location>
        <begin position="419"/>
        <end position="432"/>
    </location>
</feature>
<dbReference type="GO" id="GO:0015074">
    <property type="term" value="P:DNA integration"/>
    <property type="evidence" value="ECO:0007669"/>
    <property type="project" value="InterPro"/>
</dbReference>
<feature type="compositionally biased region" description="Polar residues" evidence="3">
    <location>
        <begin position="1491"/>
        <end position="1501"/>
    </location>
</feature>
<dbReference type="InterPro" id="IPR021109">
    <property type="entry name" value="Peptidase_aspartic_dom_sf"/>
</dbReference>
<dbReference type="InterPro" id="IPR036397">
    <property type="entry name" value="RNaseH_sf"/>
</dbReference>
<dbReference type="EMBL" id="JARYMX010000007">
    <property type="protein sequence ID" value="KAJ9540807.1"/>
    <property type="molecule type" value="Genomic_DNA"/>
</dbReference>
<feature type="compositionally biased region" description="Polar residues" evidence="3">
    <location>
        <begin position="477"/>
        <end position="487"/>
    </location>
</feature>
<feature type="compositionally biased region" description="Low complexity" evidence="3">
    <location>
        <begin position="1070"/>
        <end position="1086"/>
    </location>
</feature>
<feature type="domain" description="Integrase catalytic" evidence="6">
    <location>
        <begin position="3479"/>
        <end position="3638"/>
    </location>
</feature>
<dbReference type="PANTHER" id="PTHR48475:SF2">
    <property type="entry name" value="RIBONUCLEASE H"/>
    <property type="match status" value="1"/>
</dbReference>
<dbReference type="GO" id="GO:0003676">
    <property type="term" value="F:nucleic acid binding"/>
    <property type="evidence" value="ECO:0007669"/>
    <property type="project" value="InterPro"/>
</dbReference>
<dbReference type="InterPro" id="IPR043128">
    <property type="entry name" value="Rev_trsase/Diguanyl_cyclase"/>
</dbReference>
<feature type="compositionally biased region" description="Basic and acidic residues" evidence="3">
    <location>
        <begin position="1247"/>
        <end position="1256"/>
    </location>
</feature>
<evidence type="ECO:0000313" key="7">
    <source>
        <dbReference type="EMBL" id="KAJ9540807.1"/>
    </source>
</evidence>
<feature type="region of interest" description="Disordered" evidence="3">
    <location>
        <begin position="610"/>
        <end position="636"/>
    </location>
</feature>
<dbReference type="CDD" id="cd01647">
    <property type="entry name" value="RT_LTR"/>
    <property type="match status" value="1"/>
</dbReference>
<feature type="compositionally biased region" description="Basic and acidic residues" evidence="3">
    <location>
        <begin position="1195"/>
        <end position="1226"/>
    </location>
</feature>
<keyword evidence="1" id="KW-0233">DNA recombination</keyword>
<dbReference type="SUPFAM" id="SSF56672">
    <property type="entry name" value="DNA/RNA polymerases"/>
    <property type="match status" value="1"/>
</dbReference>
<evidence type="ECO:0000259" key="6">
    <source>
        <dbReference type="PROSITE" id="PS50994"/>
    </source>
</evidence>
<feature type="compositionally biased region" description="Low complexity" evidence="3">
    <location>
        <begin position="490"/>
        <end position="521"/>
    </location>
</feature>
<protein>
    <recommendedName>
        <fullName evidence="9">Integrase catalytic domain-containing protein</fullName>
    </recommendedName>
</protein>
<feature type="coiled-coil region" evidence="2">
    <location>
        <begin position="1634"/>
        <end position="1682"/>
    </location>
</feature>
<feature type="region of interest" description="Disordered" evidence="3">
    <location>
        <begin position="475"/>
        <end position="532"/>
    </location>
</feature>
<dbReference type="InterPro" id="IPR043502">
    <property type="entry name" value="DNA/RNA_pol_sf"/>
</dbReference>
<dbReference type="Gene3D" id="2.40.70.10">
    <property type="entry name" value="Acid Proteases"/>
    <property type="match status" value="1"/>
</dbReference>
<dbReference type="Gene3D" id="3.30.420.10">
    <property type="entry name" value="Ribonuclease H-like superfamily/Ribonuclease H"/>
    <property type="match status" value="3"/>
</dbReference>
<keyword evidence="2" id="KW-0175">Coiled coil</keyword>
<dbReference type="InterPro" id="IPR013103">
    <property type="entry name" value="RVT_2"/>
</dbReference>
<dbReference type="InterPro" id="IPR041588">
    <property type="entry name" value="Integrase_H2C2"/>
</dbReference>
<dbReference type="InterPro" id="IPR005162">
    <property type="entry name" value="Retrotrans_gag_dom"/>
</dbReference>
<feature type="compositionally biased region" description="Basic and acidic residues" evidence="3">
    <location>
        <begin position="1313"/>
        <end position="1343"/>
    </location>
</feature>
<feature type="region of interest" description="Disordered" evidence="3">
    <location>
        <begin position="1129"/>
        <end position="1362"/>
    </location>
</feature>
<dbReference type="Gene3D" id="3.30.70.270">
    <property type="match status" value="2"/>
</dbReference>
<dbReference type="Pfam" id="PF17921">
    <property type="entry name" value="Integrase_H2C2"/>
    <property type="match status" value="1"/>
</dbReference>
<dbReference type="PROSITE" id="PS50879">
    <property type="entry name" value="RNASE_H_1"/>
    <property type="match status" value="1"/>
</dbReference>
<dbReference type="CDD" id="cd09279">
    <property type="entry name" value="RNase_HI_like"/>
    <property type="match status" value="1"/>
</dbReference>
<evidence type="ECO:0000313" key="8">
    <source>
        <dbReference type="Proteomes" id="UP001172457"/>
    </source>
</evidence>
<keyword evidence="8" id="KW-1185">Reference proteome</keyword>
<evidence type="ECO:0000256" key="3">
    <source>
        <dbReference type="SAM" id="MobiDB-lite"/>
    </source>
</evidence>
<dbReference type="Pfam" id="PF13976">
    <property type="entry name" value="gag_pre-integrs"/>
    <property type="match status" value="1"/>
</dbReference>
<evidence type="ECO:0000259" key="5">
    <source>
        <dbReference type="PROSITE" id="PS50879"/>
    </source>
</evidence>
<dbReference type="Pfam" id="PF13456">
    <property type="entry name" value="RVT_3"/>
    <property type="match status" value="1"/>
</dbReference>
<evidence type="ECO:0000259" key="4">
    <source>
        <dbReference type="PROSITE" id="PS50878"/>
    </source>
</evidence>
<feature type="domain" description="RNase H type-1" evidence="5">
    <location>
        <begin position="3196"/>
        <end position="3325"/>
    </location>
</feature>
<dbReference type="Pfam" id="PF00078">
    <property type="entry name" value="RVT_1"/>
    <property type="match status" value="1"/>
</dbReference>
<dbReference type="Pfam" id="PF25597">
    <property type="entry name" value="SH3_retrovirus"/>
    <property type="match status" value="1"/>
</dbReference>
<feature type="domain" description="Integrase catalytic" evidence="6">
    <location>
        <begin position="188"/>
        <end position="354"/>
    </location>
</feature>
<dbReference type="GO" id="GO:0006310">
    <property type="term" value="P:DNA recombination"/>
    <property type="evidence" value="ECO:0007669"/>
    <property type="project" value="UniProtKB-KW"/>
</dbReference>
<feature type="region of interest" description="Disordered" evidence="3">
    <location>
        <begin position="1029"/>
        <end position="1117"/>
    </location>
</feature>
<dbReference type="GO" id="GO:0004523">
    <property type="term" value="F:RNA-DNA hybrid ribonuclease activity"/>
    <property type="evidence" value="ECO:0007669"/>
    <property type="project" value="InterPro"/>
</dbReference>
<feature type="non-terminal residue" evidence="7">
    <location>
        <position position="1"/>
    </location>
</feature>
<feature type="compositionally biased region" description="Polar residues" evidence="3">
    <location>
        <begin position="1031"/>
        <end position="1051"/>
    </location>
</feature>